<protein>
    <recommendedName>
        <fullName evidence="2">BAH domain-containing protein</fullName>
    </recommendedName>
</protein>
<evidence type="ECO:0000259" key="2">
    <source>
        <dbReference type="PROSITE" id="PS51038"/>
    </source>
</evidence>
<feature type="compositionally biased region" description="Basic and acidic residues" evidence="1">
    <location>
        <begin position="1051"/>
        <end position="1065"/>
    </location>
</feature>
<dbReference type="Pfam" id="PF21744">
    <property type="entry name" value="BAHCC1-like_Tudor"/>
    <property type="match status" value="1"/>
</dbReference>
<feature type="compositionally biased region" description="Basic and acidic residues" evidence="1">
    <location>
        <begin position="979"/>
        <end position="991"/>
    </location>
</feature>
<proteinExistence type="predicted"/>
<accession>A0A443SW02</accession>
<feature type="compositionally biased region" description="Polar residues" evidence="1">
    <location>
        <begin position="801"/>
        <end position="821"/>
    </location>
</feature>
<dbReference type="PANTHER" id="PTHR12505">
    <property type="entry name" value="PHD FINGER TRANSCRIPTION FACTOR"/>
    <property type="match status" value="1"/>
</dbReference>
<feature type="region of interest" description="Disordered" evidence="1">
    <location>
        <begin position="764"/>
        <end position="821"/>
    </location>
</feature>
<dbReference type="InterPro" id="IPR001025">
    <property type="entry name" value="BAH_dom"/>
</dbReference>
<dbReference type="InterPro" id="IPR048924">
    <property type="entry name" value="BAHCC1-like_Tudor"/>
</dbReference>
<feature type="compositionally biased region" description="Polar residues" evidence="1">
    <location>
        <begin position="717"/>
        <end position="726"/>
    </location>
</feature>
<dbReference type="Proteomes" id="UP000288716">
    <property type="component" value="Unassembled WGS sequence"/>
</dbReference>
<keyword evidence="4" id="KW-1185">Reference proteome</keyword>
<feature type="region of interest" description="Disordered" evidence="1">
    <location>
        <begin position="598"/>
        <end position="630"/>
    </location>
</feature>
<feature type="compositionally biased region" description="Basic residues" evidence="1">
    <location>
        <begin position="1018"/>
        <end position="1050"/>
    </location>
</feature>
<dbReference type="PROSITE" id="PS51038">
    <property type="entry name" value="BAH"/>
    <property type="match status" value="1"/>
</dbReference>
<evidence type="ECO:0000256" key="1">
    <source>
        <dbReference type="SAM" id="MobiDB-lite"/>
    </source>
</evidence>
<evidence type="ECO:0000313" key="4">
    <source>
        <dbReference type="Proteomes" id="UP000288716"/>
    </source>
</evidence>
<evidence type="ECO:0000313" key="3">
    <source>
        <dbReference type="EMBL" id="RWS31689.1"/>
    </source>
</evidence>
<feature type="domain" description="BAH" evidence="2">
    <location>
        <begin position="1146"/>
        <end position="1269"/>
    </location>
</feature>
<feature type="compositionally biased region" description="Polar residues" evidence="1">
    <location>
        <begin position="764"/>
        <end position="774"/>
    </location>
</feature>
<dbReference type="Gene3D" id="2.30.30.490">
    <property type="match status" value="1"/>
</dbReference>
<name>A0A443SW02_9ACAR</name>
<dbReference type="Gene3D" id="2.30.30.140">
    <property type="match status" value="1"/>
</dbReference>
<dbReference type="Pfam" id="PF01426">
    <property type="entry name" value="BAH"/>
    <property type="match status" value="1"/>
</dbReference>
<dbReference type="InterPro" id="IPR043151">
    <property type="entry name" value="BAH_sf"/>
</dbReference>
<feature type="region of interest" description="Disordered" evidence="1">
    <location>
        <begin position="32"/>
        <end position="54"/>
    </location>
</feature>
<feature type="compositionally biased region" description="Basic residues" evidence="1">
    <location>
        <begin position="784"/>
        <end position="793"/>
    </location>
</feature>
<dbReference type="InterPro" id="IPR056841">
    <property type="entry name" value="TNRC18_BAHCC1-like_SH3"/>
</dbReference>
<dbReference type="EMBL" id="NCKV01000088">
    <property type="protein sequence ID" value="RWS31689.1"/>
    <property type="molecule type" value="Genomic_DNA"/>
</dbReference>
<reference evidence="3 4" key="1">
    <citation type="journal article" date="2018" name="Gigascience">
        <title>Genomes of trombidid mites reveal novel predicted allergens and laterally-transferred genes associated with secondary metabolism.</title>
        <authorList>
            <person name="Dong X."/>
            <person name="Chaisiri K."/>
            <person name="Xia D."/>
            <person name="Armstrong S.D."/>
            <person name="Fang Y."/>
            <person name="Donnelly M.J."/>
            <person name="Kadowaki T."/>
            <person name="McGarry J.W."/>
            <person name="Darby A.C."/>
            <person name="Makepeace B.L."/>
        </authorList>
    </citation>
    <scope>NUCLEOTIDE SEQUENCE [LARGE SCALE GENOMIC DNA]</scope>
    <source>
        <strain evidence="3">UoL-UT</strain>
    </source>
</reference>
<comment type="caution">
    <text evidence="3">The sequence shown here is derived from an EMBL/GenBank/DDBJ whole genome shotgun (WGS) entry which is preliminary data.</text>
</comment>
<dbReference type="Pfam" id="PF24912">
    <property type="entry name" value="SH3_TNRC18"/>
    <property type="match status" value="1"/>
</dbReference>
<dbReference type="OrthoDB" id="6426227at2759"/>
<dbReference type="SMART" id="SM00439">
    <property type="entry name" value="BAH"/>
    <property type="match status" value="1"/>
</dbReference>
<feature type="compositionally biased region" description="Basic and acidic residues" evidence="1">
    <location>
        <begin position="670"/>
        <end position="694"/>
    </location>
</feature>
<feature type="compositionally biased region" description="Polar residues" evidence="1">
    <location>
        <begin position="45"/>
        <end position="54"/>
    </location>
</feature>
<dbReference type="GO" id="GO:0003682">
    <property type="term" value="F:chromatin binding"/>
    <property type="evidence" value="ECO:0007669"/>
    <property type="project" value="InterPro"/>
</dbReference>
<dbReference type="VEuPathDB" id="VectorBase:LDEU000351"/>
<gene>
    <name evidence="3" type="ORF">B4U80_08199</name>
</gene>
<sequence>MDGSLGSYSNHALSPWVRYYCNALMQTISNSSSSPQSTASPYQQHSDLSPYSPTAQSSTFYPSFFQQRLTLSSTLSPFHSHLSSCYQSSTNDTGYRPLSTFPPIAEARTPFWYPSLDACASLYGNSFYRFFPSPSQASLPPISPSSDQLYPRTASLPSPFALSTAKNSHCCTDLSSPPPVVTSQTESAAVNVRDNLTIRVKTESQLTATFSPPVKCTAQCCSPNFQHNGFHDQIKQESYNRDPEGYLIASRFPSVCPPNLEEAQQRNEVQPINYHKSVDDTERNVQNTSKEEVKEKPCSAIVAPLQKENNSNEEVEKNDTQNFAEDESSDEINVVDKPKPLKSPSVAIPLPKFRTQEVKQYIAEHNANQSDNDVQVCNTDRISPSKEKSQRDNVALKDTHVTIKKHKHHHHKPNVSSQVPIGIAIARKRQPSPSLKRNSMETKNRINTLEAKPQIQNVKEQKIDVPSNVTLKRTDAIIANNTPTMTIAPDYRLARDAVTGQYYLISTATSFIQSPIIPNTAPNIPAMDVATPMTTVELPDVESESDKVEKKVVEQATQACLSDEENEQMQVSSSCVTSSVQVDMDAEDEPLGLCVDSQTVKEEEDAERSSPVSNSNQDMESTSLSLEANITNESKSDVTVIKEEVKNDNSSMCTDGLNLLSALAEQRSLEEKRRHSTDGFLEKKESDSNEKFGDLTKPVKKRQRSESCISAIDLPKSETSNATHLPQSEGPVKKKRKYSNSSDPWMIRRSERIFLNEALHQSQNSANTHMANKTETSHNSKVSVSKKIKSRKKSKDENKSLSTDTDIEPTTNEEINDNTDVSVAKQLSSEDFMLKDNLLNNQRIIIKIDDLIYAGSVSAIQAPDVYGVTLDGERSQKKHIYSREDILKEAIVEIKPETDKQLPDGTRVCAYWSQQYKWLYAGRVAVSSSPNPSEQNLIFVEFDDGDKGRILLKDVRLLPHDYPPVKGTSGDKPANKKNKTADETVEEKECSDSSSIDVSDESADTKSPDSTTESCDKSKKKKKHCKAIKKHHRRHKHRHCKHHKRKRKHRKNEELTEKPDLKSDAIEEDSSNKEPNVNITGKEEKQISSKRAQRRRERISSSEKSKIAPFLPLQQLWHWSGKSCRKVGNKAKTRKEFFKAIHRGKEVINVGDSAVFLSTGRPNLPYVGKIDSMWQSGNGNMIVKVKWFYHPEETKAKPDLVDTRGALFESSHYDENDVQTISHKCEVLGWEEYDERRRRKPEVTVDDPPNVYYLGGSYDPLIGKLQIASKVPLRRSLTI</sequence>
<dbReference type="InterPro" id="IPR052429">
    <property type="entry name" value="BAH_domain_protein"/>
</dbReference>
<organism evidence="3 4">
    <name type="scientific">Leptotrombidium deliense</name>
    <dbReference type="NCBI Taxonomy" id="299467"/>
    <lineage>
        <taxon>Eukaryota</taxon>
        <taxon>Metazoa</taxon>
        <taxon>Ecdysozoa</taxon>
        <taxon>Arthropoda</taxon>
        <taxon>Chelicerata</taxon>
        <taxon>Arachnida</taxon>
        <taxon>Acari</taxon>
        <taxon>Acariformes</taxon>
        <taxon>Trombidiformes</taxon>
        <taxon>Prostigmata</taxon>
        <taxon>Anystina</taxon>
        <taxon>Parasitengona</taxon>
        <taxon>Trombiculoidea</taxon>
        <taxon>Trombiculidae</taxon>
        <taxon>Leptotrombidium</taxon>
    </lineage>
</organism>
<dbReference type="STRING" id="299467.A0A443SW02"/>
<dbReference type="PANTHER" id="PTHR12505:SF24">
    <property type="entry name" value="PROTEIN WINGED EYE"/>
    <property type="match status" value="1"/>
</dbReference>
<feature type="region of interest" description="Disordered" evidence="1">
    <location>
        <begin position="309"/>
        <end position="340"/>
    </location>
</feature>
<dbReference type="CDD" id="cd04714">
    <property type="entry name" value="BAH_BAHCC1"/>
    <property type="match status" value="1"/>
</dbReference>
<feature type="region of interest" description="Disordered" evidence="1">
    <location>
        <begin position="961"/>
        <end position="1104"/>
    </location>
</feature>
<dbReference type="AlphaFoldDB" id="A0A443SW02"/>
<feature type="region of interest" description="Disordered" evidence="1">
    <location>
        <begin position="670"/>
        <end position="743"/>
    </location>
</feature>
<feature type="compositionally biased region" description="Polar residues" evidence="1">
    <location>
        <begin position="610"/>
        <end position="630"/>
    </location>
</feature>
<feature type="compositionally biased region" description="Low complexity" evidence="1">
    <location>
        <begin position="32"/>
        <end position="44"/>
    </location>
</feature>